<dbReference type="SMART" id="SM00397">
    <property type="entry name" value="t_SNARE"/>
    <property type="match status" value="1"/>
</dbReference>
<dbReference type="GO" id="GO:0005829">
    <property type="term" value="C:cytosol"/>
    <property type="evidence" value="ECO:0007669"/>
    <property type="project" value="TreeGrafter"/>
</dbReference>
<feature type="region of interest" description="Disordered" evidence="11">
    <location>
        <begin position="293"/>
        <end position="321"/>
    </location>
</feature>
<gene>
    <name evidence="14" type="ORF">D6C78_00146</name>
</gene>
<dbReference type="SUPFAM" id="SSF54675">
    <property type="entry name" value="Nicotinate/Quinolinate PRTase N-terminal domain-like"/>
    <property type="match status" value="1"/>
</dbReference>
<comment type="similarity">
    <text evidence="2 9">Belongs to the NAPRTase family.</text>
</comment>
<dbReference type="GO" id="GO:0016757">
    <property type="term" value="F:glycosyltransferase activity"/>
    <property type="evidence" value="ECO:0007669"/>
    <property type="project" value="UniProtKB-KW"/>
</dbReference>
<dbReference type="GO" id="GO:0016020">
    <property type="term" value="C:membrane"/>
    <property type="evidence" value="ECO:0007669"/>
    <property type="project" value="InterPro"/>
</dbReference>
<evidence type="ECO:0000313" key="15">
    <source>
        <dbReference type="Proteomes" id="UP000308724"/>
    </source>
</evidence>
<dbReference type="Pfam" id="PF17767">
    <property type="entry name" value="NAPRTase_N"/>
    <property type="match status" value="1"/>
</dbReference>
<evidence type="ECO:0000256" key="6">
    <source>
        <dbReference type="ARBA" id="ARBA00022642"/>
    </source>
</evidence>
<evidence type="ECO:0000256" key="8">
    <source>
        <dbReference type="ARBA" id="ARBA00048668"/>
    </source>
</evidence>
<feature type="domain" description="T-SNARE coiled-coil homology" evidence="13">
    <location>
        <begin position="677"/>
        <end position="739"/>
    </location>
</feature>
<feature type="transmembrane region" description="Helical" evidence="12">
    <location>
        <begin position="751"/>
        <end position="774"/>
    </location>
</feature>
<dbReference type="Pfam" id="PF05739">
    <property type="entry name" value="SNARE"/>
    <property type="match status" value="1"/>
</dbReference>
<dbReference type="SUPFAM" id="SSF51690">
    <property type="entry name" value="Nicotinate/Quinolinate PRTase C-terminal domain-like"/>
    <property type="match status" value="1"/>
</dbReference>
<dbReference type="InterPro" id="IPR000727">
    <property type="entry name" value="T_SNARE_dom"/>
</dbReference>
<keyword evidence="4" id="KW-0597">Phosphoprotein</keyword>
<dbReference type="PANTHER" id="PTHR11098">
    <property type="entry name" value="NICOTINATE PHOSPHORIBOSYLTRANSFERASE"/>
    <property type="match status" value="1"/>
</dbReference>
<accession>A0A4T0CFA0</accession>
<keyword evidence="12" id="KW-1133">Transmembrane helix</keyword>
<reference evidence="14 15" key="1">
    <citation type="submission" date="2018-10" db="EMBL/GenBank/DDBJ databases">
        <title>Fifty Aureobasidium pullulans genomes reveal a recombining polyextremotolerant generalist.</title>
        <authorList>
            <person name="Gostincar C."/>
            <person name="Turk M."/>
            <person name="Zajc J."/>
            <person name="Gunde-Cimerman N."/>
        </authorList>
    </citation>
    <scope>NUCLEOTIDE SEQUENCE [LARGE SCALE GENOMIC DNA]</scope>
    <source>
        <strain evidence="14 15">EXF-1645</strain>
    </source>
</reference>
<dbReference type="CDD" id="cd15849">
    <property type="entry name" value="SNARE_Sso1"/>
    <property type="match status" value="1"/>
</dbReference>
<keyword evidence="6 9" id="KW-0662">Pyridine nucleotide biosynthesis</keyword>
<keyword evidence="12" id="KW-0812">Transmembrane</keyword>
<dbReference type="InterPro" id="IPR010989">
    <property type="entry name" value="SNARE"/>
</dbReference>
<comment type="PTM">
    <text evidence="9">Transiently phosphorylated on a His residue during the reaction cycle. Phosphorylation strongly increases the affinity for substrates and increases the rate of nicotinate D-ribonucleotide production. Dephosphorylation regenerates the low-affinity form of the enzyme, leading to product release.</text>
</comment>
<keyword evidence="10" id="KW-0175">Coiled coil</keyword>
<organism evidence="14 15">
    <name type="scientific">Aureobasidium pullulans</name>
    <name type="common">Black yeast</name>
    <name type="synonym">Pullularia pullulans</name>
    <dbReference type="NCBI Taxonomy" id="5580"/>
    <lineage>
        <taxon>Eukaryota</taxon>
        <taxon>Fungi</taxon>
        <taxon>Dikarya</taxon>
        <taxon>Ascomycota</taxon>
        <taxon>Pezizomycotina</taxon>
        <taxon>Dothideomycetes</taxon>
        <taxon>Dothideomycetidae</taxon>
        <taxon>Dothideales</taxon>
        <taxon>Saccotheciaceae</taxon>
        <taxon>Aureobasidium</taxon>
    </lineage>
</organism>
<comment type="pathway">
    <text evidence="1 9">Cofactor biosynthesis; NAD(+) biosynthesis; nicotinate D-ribonucleotide from nicotinate: step 1/1.</text>
</comment>
<evidence type="ECO:0000256" key="2">
    <source>
        <dbReference type="ARBA" id="ARBA00010897"/>
    </source>
</evidence>
<dbReference type="Proteomes" id="UP000308724">
    <property type="component" value="Unassembled WGS sequence"/>
</dbReference>
<evidence type="ECO:0000259" key="13">
    <source>
        <dbReference type="PROSITE" id="PS50192"/>
    </source>
</evidence>
<feature type="coiled-coil region" evidence="10">
    <location>
        <begin position="687"/>
        <end position="735"/>
    </location>
</feature>
<evidence type="ECO:0000256" key="11">
    <source>
        <dbReference type="SAM" id="MobiDB-lite"/>
    </source>
</evidence>
<keyword evidence="14" id="KW-0328">Glycosyltransferase</keyword>
<dbReference type="InterPro" id="IPR036068">
    <property type="entry name" value="Nicotinate_pribotase-like_C"/>
</dbReference>
<dbReference type="InterPro" id="IPR040727">
    <property type="entry name" value="NAPRTase_N"/>
</dbReference>
<dbReference type="InterPro" id="IPR006011">
    <property type="entry name" value="Syntaxin_N"/>
</dbReference>
<dbReference type="PROSITE" id="PS50192">
    <property type="entry name" value="T_SNARE"/>
    <property type="match status" value="1"/>
</dbReference>
<dbReference type="EC" id="6.3.4.21" evidence="3 9"/>
<dbReference type="Pfam" id="PF04095">
    <property type="entry name" value="NAPRTase"/>
    <property type="match status" value="1"/>
</dbReference>
<dbReference type="SUPFAM" id="SSF47661">
    <property type="entry name" value="t-snare proteins"/>
    <property type="match status" value="1"/>
</dbReference>
<dbReference type="GO" id="GO:0034355">
    <property type="term" value="P:NAD+ biosynthetic process via the salvage pathway"/>
    <property type="evidence" value="ECO:0007669"/>
    <property type="project" value="TreeGrafter"/>
</dbReference>
<dbReference type="AlphaFoldDB" id="A0A4T0CFA0"/>
<dbReference type="Gene3D" id="3.20.140.10">
    <property type="entry name" value="nicotinate phosphoribosyltransferase"/>
    <property type="match status" value="1"/>
</dbReference>
<evidence type="ECO:0000256" key="10">
    <source>
        <dbReference type="SAM" id="Coils"/>
    </source>
</evidence>
<dbReference type="InterPro" id="IPR006406">
    <property type="entry name" value="Nic_PRibTrfase"/>
</dbReference>
<dbReference type="GO" id="GO:0016192">
    <property type="term" value="P:vesicle-mediated transport"/>
    <property type="evidence" value="ECO:0007669"/>
    <property type="project" value="InterPro"/>
</dbReference>
<dbReference type="FunFam" id="3.20.140.10:FF:000009">
    <property type="entry name" value="Nicotinate phosphoribosyltransferase"/>
    <property type="match status" value="1"/>
</dbReference>
<comment type="function">
    <text evidence="9">Catalyzes the synthesis of beta-nicotinate D-ribonucleotide from nicotinate and 5-phospho-D-ribose 1-phosphate at the expense of ATP.</text>
</comment>
<dbReference type="Pfam" id="PF00804">
    <property type="entry name" value="Syntaxin"/>
    <property type="match status" value="1"/>
</dbReference>
<comment type="caution">
    <text evidence="14">The sequence shown here is derived from an EMBL/GenBank/DDBJ whole genome shotgun (WGS) entry which is preliminary data.</text>
</comment>
<evidence type="ECO:0000256" key="4">
    <source>
        <dbReference type="ARBA" id="ARBA00022553"/>
    </source>
</evidence>
<evidence type="ECO:0000313" key="14">
    <source>
        <dbReference type="EMBL" id="TIA43642.1"/>
    </source>
</evidence>
<proteinExistence type="inferred from homology"/>
<dbReference type="NCBIfam" id="TIGR01514">
    <property type="entry name" value="NAPRTase"/>
    <property type="match status" value="1"/>
</dbReference>
<dbReference type="InterPro" id="IPR041525">
    <property type="entry name" value="N/Namide_PRibTrfase"/>
</dbReference>
<dbReference type="EMBL" id="QZBZ01000002">
    <property type="protein sequence ID" value="TIA43642.1"/>
    <property type="molecule type" value="Genomic_DNA"/>
</dbReference>
<evidence type="ECO:0000256" key="1">
    <source>
        <dbReference type="ARBA" id="ARBA00004952"/>
    </source>
</evidence>
<evidence type="ECO:0000256" key="9">
    <source>
        <dbReference type="RuleBase" id="RU003838"/>
    </source>
</evidence>
<keyword evidence="7 14" id="KW-0808">Transferase</keyword>
<dbReference type="InterPro" id="IPR007229">
    <property type="entry name" value="Nic_PRibTrfase-Fam"/>
</dbReference>
<dbReference type="Gene3D" id="1.20.58.70">
    <property type="match status" value="1"/>
</dbReference>
<comment type="catalytic activity">
    <reaction evidence="8 9">
        <text>5-phospho-alpha-D-ribose 1-diphosphate + nicotinate + ATP + H2O = nicotinate beta-D-ribonucleotide + ADP + phosphate + diphosphate</text>
        <dbReference type="Rhea" id="RHEA:36163"/>
        <dbReference type="ChEBI" id="CHEBI:15377"/>
        <dbReference type="ChEBI" id="CHEBI:30616"/>
        <dbReference type="ChEBI" id="CHEBI:32544"/>
        <dbReference type="ChEBI" id="CHEBI:33019"/>
        <dbReference type="ChEBI" id="CHEBI:43474"/>
        <dbReference type="ChEBI" id="CHEBI:57502"/>
        <dbReference type="ChEBI" id="CHEBI:58017"/>
        <dbReference type="ChEBI" id="CHEBI:456216"/>
        <dbReference type="EC" id="6.3.4.21"/>
    </reaction>
</comment>
<evidence type="ECO:0000256" key="5">
    <source>
        <dbReference type="ARBA" id="ARBA00022598"/>
    </source>
</evidence>
<dbReference type="PANTHER" id="PTHR11098:SF1">
    <property type="entry name" value="NICOTINATE PHOSPHORIBOSYLTRANSFERASE"/>
    <property type="match status" value="1"/>
</dbReference>
<evidence type="ECO:0000256" key="3">
    <source>
        <dbReference type="ARBA" id="ARBA00013236"/>
    </source>
</evidence>
<dbReference type="UniPathway" id="UPA00253">
    <property type="reaction ID" value="UER00457"/>
</dbReference>
<dbReference type="CDD" id="cd01401">
    <property type="entry name" value="PncB_like"/>
    <property type="match status" value="1"/>
</dbReference>
<evidence type="ECO:0000256" key="7">
    <source>
        <dbReference type="ARBA" id="ARBA00022679"/>
    </source>
</evidence>
<name>A0A4T0CFA0_AURPU</name>
<keyword evidence="12" id="KW-0472">Membrane</keyword>
<sequence length="787" mass="88956">MVASVEVLPEGIGSLLDTDLYKLTMQCAVLKYFPKIEVTYRFTNRTADLKLNRQAYHWLQKQIAKLAQIRVTDEEIDYLRQHCSYLSSEYLEFLHDFSLRPEEQVELSFKPTSSSDNETESDEGDISLFVKGRWLDTILYEIPLLALVSEAYFKFCDTDWDHEGQIDKAYEKGLRLLEAGCSFSEFGSRRRRDYKTHDMVMQGLSQAKDEATKRSFPGKWAGTSNLHMAMKYNVPAVGTVAHEWFMGIAAITDNYTKANETALQYWSGTFGRGVLSIALTDTFGTPDFLKAFKRPAPPGHSRDPSLDKPNPSFAEVYTGTRQDSGSPFEFIKRMRDFYDEQNITSHKTIVFSDSLNVDRCIEYMHATQAVKLVPSFGVGTFFTNDFSKKSSGEKSVPLNIVIKLFEADGRPCIKISDNLGKNMGDSELVAKVKHELGYVEKNWSGGDETKRWYSSVFEGGKDAGKIRVIKVNYGNGGGYGQSNPYGTNSGYDTPPTYKPQNDVEMQPLNDPFADPYGAGQSADPNAILNDCREVGRAIDDVEGRLQGLQRLHRQFVSGTTASNKEIDAMGSEIMTAYRGLADRVKRIKSRPESRNPRNEAQVNALDRRIRKAINNYQTVESQFRKDVQEQQRRQYLIVNPDATEQEIIQATESGADTQIFQQALINSDRRGQAQSTLANVRQRHDAIQQIERTMTELAQLFQDLDEIVMQQEPMIMNIEEKAEETQTNMVQANEHLDVATTKARSARRKKWYCLGICIAIIIVIVLIVVIYLAATGKLSSHNNNKTA</sequence>
<protein>
    <recommendedName>
        <fullName evidence="3 9">Nicotinate phosphoribosyltransferase</fullName>
        <ecNumber evidence="3 9">6.3.4.21</ecNumber>
    </recommendedName>
</protein>
<evidence type="ECO:0000256" key="12">
    <source>
        <dbReference type="SAM" id="Phobius"/>
    </source>
</evidence>
<keyword evidence="5 9" id="KW-0436">Ligase</keyword>
<dbReference type="GO" id="GO:0004516">
    <property type="term" value="F:nicotinate phosphoribosyltransferase activity"/>
    <property type="evidence" value="ECO:0007669"/>
    <property type="project" value="UniProtKB-UniRule"/>
</dbReference>